<dbReference type="RefSeq" id="WP_091039684.1">
    <property type="nucleotide sequence ID" value="NZ_FNAD01000016.1"/>
</dbReference>
<dbReference type="InterPro" id="IPR050766">
    <property type="entry name" value="Bact_Lucif_Oxidored"/>
</dbReference>
<reference evidence="4" key="1">
    <citation type="submission" date="2016-10" db="EMBL/GenBank/DDBJ databases">
        <authorList>
            <person name="Varghese N."/>
            <person name="Submissions S."/>
        </authorList>
    </citation>
    <scope>NUCLEOTIDE SEQUENCE [LARGE SCALE GENOMIC DNA]</scope>
    <source>
        <strain evidence="4">CGMCC 4.3516</strain>
    </source>
</reference>
<dbReference type="InterPro" id="IPR036661">
    <property type="entry name" value="Luciferase-like_sf"/>
</dbReference>
<comment type="similarity">
    <text evidence="1">To bacterial alkanal monooxygenase alpha and beta chains.</text>
</comment>
<evidence type="ECO:0000256" key="1">
    <source>
        <dbReference type="ARBA" id="ARBA00007789"/>
    </source>
</evidence>
<dbReference type="Gene3D" id="3.20.20.30">
    <property type="entry name" value="Luciferase-like domain"/>
    <property type="match status" value="1"/>
</dbReference>
<dbReference type="GO" id="GO:0016705">
    <property type="term" value="F:oxidoreductase activity, acting on paired donors, with incorporation or reduction of molecular oxygen"/>
    <property type="evidence" value="ECO:0007669"/>
    <property type="project" value="InterPro"/>
</dbReference>
<evidence type="ECO:0000259" key="2">
    <source>
        <dbReference type="Pfam" id="PF00296"/>
    </source>
</evidence>
<dbReference type="PANTHER" id="PTHR30137:SF6">
    <property type="entry name" value="LUCIFERASE-LIKE MONOOXYGENASE"/>
    <property type="match status" value="1"/>
</dbReference>
<evidence type="ECO:0000313" key="3">
    <source>
        <dbReference type="EMBL" id="SDE25787.1"/>
    </source>
</evidence>
<protein>
    <submittedName>
        <fullName evidence="3">Putative transposase</fullName>
    </submittedName>
</protein>
<dbReference type="STRING" id="58114.SAMN05216270_116131"/>
<evidence type="ECO:0000313" key="4">
    <source>
        <dbReference type="Proteomes" id="UP000198949"/>
    </source>
</evidence>
<dbReference type="InterPro" id="IPR019949">
    <property type="entry name" value="CmoO-like"/>
</dbReference>
<dbReference type="OrthoDB" id="9780518at2"/>
<accession>A0A1G7BFU4</accession>
<dbReference type="AlphaFoldDB" id="A0A1G7BFU4"/>
<sequence length="331" mass="35406">MPVALSILDLAPIAPGRTARDSLAASVELARAAERSGYRRVWYAEHHNMPTIASSATSVVIGHVAEHTDTIRLGAGGIMLPNHSPLVIAEQFGTLETLFPGRIDLGLGRAPGTDRNTMLAIRRASTSADAFPQDVLELQGYLRGESRIEGVQAVPRAEGVVPLYLLGSSLFGAQLAARLGLPYAFASHFAPDALHEAVAAYREQFEPSEQLAEPYVIAGVNVFAADTTEEALAQSKISYRNRARAFIKRGQGGPEFTDDEIDAFLGSVNGQQLSAMTRYTAVGTTEVVGEYLKDFAAAARADELITAHHAEQVADRIHSVELTAKAFAPGE</sequence>
<dbReference type="GO" id="GO:0005829">
    <property type="term" value="C:cytosol"/>
    <property type="evidence" value="ECO:0007669"/>
    <property type="project" value="TreeGrafter"/>
</dbReference>
<dbReference type="SUPFAM" id="SSF51679">
    <property type="entry name" value="Bacterial luciferase-like"/>
    <property type="match status" value="1"/>
</dbReference>
<dbReference type="Pfam" id="PF00296">
    <property type="entry name" value="Bac_luciferase"/>
    <property type="match status" value="1"/>
</dbReference>
<feature type="domain" description="Luciferase-like" evidence="2">
    <location>
        <begin position="8"/>
        <end position="319"/>
    </location>
</feature>
<gene>
    <name evidence="3" type="ORF">SAMN05216270_116131</name>
</gene>
<dbReference type="NCBIfam" id="TIGR03558">
    <property type="entry name" value="oxido_grp_1"/>
    <property type="match status" value="1"/>
</dbReference>
<dbReference type="FunFam" id="3.20.20.30:FF:000002">
    <property type="entry name" value="LLM class flavin-dependent oxidoreductase"/>
    <property type="match status" value="1"/>
</dbReference>
<name>A0A1G7BFU4_9ACTN</name>
<dbReference type="InterPro" id="IPR011251">
    <property type="entry name" value="Luciferase-like_dom"/>
</dbReference>
<keyword evidence="4" id="KW-1185">Reference proteome</keyword>
<proteinExistence type="predicted"/>
<organism evidence="3 4">
    <name type="scientific">Glycomyces harbinensis</name>
    <dbReference type="NCBI Taxonomy" id="58114"/>
    <lineage>
        <taxon>Bacteria</taxon>
        <taxon>Bacillati</taxon>
        <taxon>Actinomycetota</taxon>
        <taxon>Actinomycetes</taxon>
        <taxon>Glycomycetales</taxon>
        <taxon>Glycomycetaceae</taxon>
        <taxon>Glycomyces</taxon>
    </lineage>
</organism>
<dbReference type="Proteomes" id="UP000198949">
    <property type="component" value="Unassembled WGS sequence"/>
</dbReference>
<dbReference type="EMBL" id="FNAD01000016">
    <property type="protein sequence ID" value="SDE25787.1"/>
    <property type="molecule type" value="Genomic_DNA"/>
</dbReference>
<dbReference type="PANTHER" id="PTHR30137">
    <property type="entry name" value="LUCIFERASE-LIKE MONOOXYGENASE"/>
    <property type="match status" value="1"/>
</dbReference>